<reference evidence="3 4" key="1">
    <citation type="submission" date="2023-08" db="EMBL/GenBank/DDBJ databases">
        <title>Pathogen: clinical or host-associated sample.</title>
        <authorList>
            <person name="Hergert J."/>
            <person name="Casey R."/>
            <person name="Wagner J."/>
            <person name="Young E.L."/>
            <person name="Oakeson K.F."/>
        </authorList>
    </citation>
    <scope>NUCLEOTIDE SEQUENCE [LARGE SCALE GENOMIC DNA]</scope>
    <source>
        <strain evidence="3 4">1760953</strain>
        <plasmid evidence="3 4">unnamed2</plasmid>
    </source>
</reference>
<evidence type="ECO:0000313" key="4">
    <source>
        <dbReference type="Proteomes" id="UP001234585"/>
    </source>
</evidence>
<feature type="domain" description="DUF4334" evidence="2">
    <location>
        <begin position="115"/>
        <end position="169"/>
    </location>
</feature>
<accession>A0AA50CQ60</accession>
<dbReference type="AlphaFoldDB" id="A0AA50CQ60"/>
<evidence type="ECO:0000259" key="1">
    <source>
        <dbReference type="Pfam" id="PF14231"/>
    </source>
</evidence>
<name>A0AA50CQ60_9HYPH</name>
<keyword evidence="3" id="KW-0614">Plasmid</keyword>
<sequence>MDRSMNTQQTPIKRFRELSPLEPHEFAGLWRGRSIPSGHPFDGVLENLGWFGKRFTSDLRADALLFRSGERRLVAIDPRWIPLRLALGFHYLGKTRAARNLFSYLQRRLRASGPVASVQMLSFDGLASAAMVYDEQPIVDYFRRIDGERVMGAMVISGDDRQFFFELERVEEPGD</sequence>
<dbReference type="Proteomes" id="UP001234585">
    <property type="component" value="Plasmid unnamed2"/>
</dbReference>
<feature type="domain" description="GXWXG" evidence="1">
    <location>
        <begin position="15"/>
        <end position="68"/>
    </location>
</feature>
<dbReference type="Pfam" id="PF14232">
    <property type="entry name" value="DUF4334"/>
    <property type="match status" value="1"/>
</dbReference>
<geneLocation type="plasmid" evidence="3 4">
    <name>unnamed2</name>
</geneLocation>
<proteinExistence type="predicted"/>
<dbReference type="EMBL" id="CP132304">
    <property type="protein sequence ID" value="WLS00786.1"/>
    <property type="molecule type" value="Genomic_DNA"/>
</dbReference>
<dbReference type="InterPro" id="IPR025951">
    <property type="entry name" value="GXWXG_dom"/>
</dbReference>
<dbReference type="InterPro" id="IPR025568">
    <property type="entry name" value="DUF4334"/>
</dbReference>
<gene>
    <name evidence="3" type="ORF">Q9313_24835</name>
</gene>
<evidence type="ECO:0000259" key="2">
    <source>
        <dbReference type="Pfam" id="PF14232"/>
    </source>
</evidence>
<evidence type="ECO:0000313" key="3">
    <source>
        <dbReference type="EMBL" id="WLS00786.1"/>
    </source>
</evidence>
<protein>
    <submittedName>
        <fullName evidence="3">DUF4334 domain-containing protein</fullName>
    </submittedName>
</protein>
<dbReference type="Gene3D" id="2.40.128.580">
    <property type="entry name" value="GXWXG domain"/>
    <property type="match status" value="1"/>
</dbReference>
<keyword evidence="4" id="KW-1185">Reference proteome</keyword>
<dbReference type="Pfam" id="PF14231">
    <property type="entry name" value="GXWXG"/>
    <property type="match status" value="1"/>
</dbReference>
<organism evidence="3 4">
    <name type="scientific">Shinella sumterensis</name>
    <dbReference type="NCBI Taxonomy" id="1967501"/>
    <lineage>
        <taxon>Bacteria</taxon>
        <taxon>Pseudomonadati</taxon>
        <taxon>Pseudomonadota</taxon>
        <taxon>Alphaproteobacteria</taxon>
        <taxon>Hyphomicrobiales</taxon>
        <taxon>Rhizobiaceae</taxon>
        <taxon>Shinella</taxon>
    </lineage>
</organism>